<reference evidence="5 6" key="1">
    <citation type="submission" date="2023-08" db="EMBL/GenBank/DDBJ databases">
        <title>Black Yeasts Isolated from many extreme environments.</title>
        <authorList>
            <person name="Coleine C."/>
            <person name="Stajich J.E."/>
            <person name="Selbmann L."/>
        </authorList>
    </citation>
    <scope>NUCLEOTIDE SEQUENCE [LARGE SCALE GENOMIC DNA]</scope>
    <source>
        <strain evidence="5 6">CCFEE 5910</strain>
    </source>
</reference>
<dbReference type="SUPFAM" id="SSF48371">
    <property type="entry name" value="ARM repeat"/>
    <property type="match status" value="1"/>
</dbReference>
<evidence type="ECO:0000313" key="5">
    <source>
        <dbReference type="EMBL" id="KAK5081584.1"/>
    </source>
</evidence>
<dbReference type="Pfam" id="PF04063">
    <property type="entry name" value="DUF383"/>
    <property type="match status" value="1"/>
</dbReference>
<comment type="caution">
    <text evidence="5">The sequence shown here is derived from an EMBL/GenBank/DDBJ whole genome shotgun (WGS) entry which is preliminary data.</text>
</comment>
<comment type="similarity">
    <text evidence="1">Belongs to the HGH1 family.</text>
</comment>
<sequence length="404" mass="45145">MPTDLEDLISFLHHGNTQIRQVATNHLVTYSSSPSQITLFKHNDLEPLRDLKLLIRDYAQISQDALTIMINLTGCGDAEVLECLSRDDGFVGEVVRKIVDDVGAPAEKGQGDGSANADLCCALLANLVKDDELARRLLKAERGVPPRTKVRVKLKTNERGEVEATKTDEPVSVQISTSKRVLDQLMDVFVKGANNSLNPNANYDYLAYVFADLSKFEEGRRYLLERQEYDGVVPITKLVVFTEHGSLIRRKGIASTIKNCAFEVSKHDYLLGDESEGGVGLLPYLLLPLAGNEEFDAEDSDGMLVELQLLPPDKEREGDNEIVATHLETLLLLGTEKNGRDVMRKVKVYPIVRELHLKREAEGIQEGCVRLVNVLMRDEGGEEEQKHNSIKAKEDDDYKIEEVF</sequence>
<dbReference type="Pfam" id="PF04064">
    <property type="entry name" value="DUF384"/>
    <property type="match status" value="1"/>
</dbReference>
<dbReference type="Gene3D" id="1.25.10.10">
    <property type="entry name" value="Leucine-rich Repeat Variant"/>
    <property type="match status" value="1"/>
</dbReference>
<dbReference type="InterPro" id="IPR011989">
    <property type="entry name" value="ARM-like"/>
</dbReference>
<gene>
    <name evidence="5" type="primary">HGH1</name>
    <name evidence="5" type="ORF">LTR05_007715</name>
</gene>
<evidence type="ECO:0000313" key="6">
    <source>
        <dbReference type="Proteomes" id="UP001309876"/>
    </source>
</evidence>
<dbReference type="Proteomes" id="UP001309876">
    <property type="component" value="Unassembled WGS sequence"/>
</dbReference>
<dbReference type="EMBL" id="JAVRRJ010000009">
    <property type="protein sequence ID" value="KAK5081584.1"/>
    <property type="molecule type" value="Genomic_DNA"/>
</dbReference>
<proteinExistence type="inferred from homology"/>
<evidence type="ECO:0000256" key="1">
    <source>
        <dbReference type="ARBA" id="ARBA00006712"/>
    </source>
</evidence>
<evidence type="ECO:0000259" key="4">
    <source>
        <dbReference type="Pfam" id="PF04064"/>
    </source>
</evidence>
<organism evidence="5 6">
    <name type="scientific">Lithohypha guttulata</name>
    <dbReference type="NCBI Taxonomy" id="1690604"/>
    <lineage>
        <taxon>Eukaryota</taxon>
        <taxon>Fungi</taxon>
        <taxon>Dikarya</taxon>
        <taxon>Ascomycota</taxon>
        <taxon>Pezizomycotina</taxon>
        <taxon>Eurotiomycetes</taxon>
        <taxon>Chaetothyriomycetidae</taxon>
        <taxon>Chaetothyriales</taxon>
        <taxon>Trichomeriaceae</taxon>
        <taxon>Lithohypha</taxon>
    </lineage>
</organism>
<accession>A0AAN7YD80</accession>
<evidence type="ECO:0000256" key="2">
    <source>
        <dbReference type="ARBA" id="ARBA00014076"/>
    </source>
</evidence>
<dbReference type="PANTHER" id="PTHR13387:SF9">
    <property type="entry name" value="PROTEIN HGH1 HOMOLOG"/>
    <property type="match status" value="1"/>
</dbReference>
<keyword evidence="6" id="KW-1185">Reference proteome</keyword>
<name>A0AAN7YD80_9EURO</name>
<evidence type="ECO:0000259" key="3">
    <source>
        <dbReference type="Pfam" id="PF04063"/>
    </source>
</evidence>
<feature type="domain" description="Protein HGH1 C-terminal" evidence="4">
    <location>
        <begin position="329"/>
        <end position="383"/>
    </location>
</feature>
<dbReference type="InterPro" id="IPR039717">
    <property type="entry name" value="Hgh1"/>
</dbReference>
<dbReference type="PANTHER" id="PTHR13387">
    <property type="entry name" value="PROTEIN HGH1 HOMOLOG"/>
    <property type="match status" value="1"/>
</dbReference>
<protein>
    <recommendedName>
        <fullName evidence="2">Protein HGH1 homolog</fullName>
    </recommendedName>
</protein>
<feature type="domain" description="Protein HGH1 N-terminal" evidence="3">
    <location>
        <begin position="114"/>
        <end position="323"/>
    </location>
</feature>
<dbReference type="InterPro" id="IPR007206">
    <property type="entry name" value="Protein_HGH1_C"/>
</dbReference>
<dbReference type="InterPro" id="IPR007205">
    <property type="entry name" value="Protein_HGH1_N"/>
</dbReference>
<dbReference type="AlphaFoldDB" id="A0AAN7YD80"/>
<dbReference type="InterPro" id="IPR016024">
    <property type="entry name" value="ARM-type_fold"/>
</dbReference>